<feature type="domain" description="Orotidine 5'-phosphate decarboxylase" evidence="2">
    <location>
        <begin position="9"/>
        <end position="226"/>
    </location>
</feature>
<evidence type="ECO:0000313" key="4">
    <source>
        <dbReference type="Proteomes" id="UP000284751"/>
    </source>
</evidence>
<evidence type="ECO:0000259" key="2">
    <source>
        <dbReference type="SMART" id="SM00934"/>
    </source>
</evidence>
<dbReference type="SUPFAM" id="SSF51366">
    <property type="entry name" value="Ribulose-phoshate binding barrel"/>
    <property type="match status" value="1"/>
</dbReference>
<evidence type="ECO:0000313" key="3">
    <source>
        <dbReference type="EMBL" id="RGQ44158.1"/>
    </source>
</evidence>
<dbReference type="Gene3D" id="3.20.20.70">
    <property type="entry name" value="Aldolase class I"/>
    <property type="match status" value="1"/>
</dbReference>
<dbReference type="Proteomes" id="UP000284751">
    <property type="component" value="Unassembled WGS sequence"/>
</dbReference>
<dbReference type="SMART" id="SM00934">
    <property type="entry name" value="OMPdecase"/>
    <property type="match status" value="1"/>
</dbReference>
<dbReference type="InterPro" id="IPR013785">
    <property type="entry name" value="Aldolase_TIM"/>
</dbReference>
<dbReference type="GO" id="GO:0006207">
    <property type="term" value="P:'de novo' pyrimidine nucleobase biosynthetic process"/>
    <property type="evidence" value="ECO:0007669"/>
    <property type="project" value="InterPro"/>
</dbReference>
<dbReference type="GO" id="GO:0033982">
    <property type="term" value="F:3-dehydro-L-gulonate-6-phosphate decarboxylase activity"/>
    <property type="evidence" value="ECO:0007669"/>
    <property type="project" value="TreeGrafter"/>
</dbReference>
<reference evidence="3 4" key="1">
    <citation type="submission" date="2018-08" db="EMBL/GenBank/DDBJ databases">
        <title>A genome reference for cultivated species of the human gut microbiota.</title>
        <authorList>
            <person name="Zou Y."/>
            <person name="Xue W."/>
            <person name="Luo G."/>
        </authorList>
    </citation>
    <scope>NUCLEOTIDE SEQUENCE [LARGE SCALE GENOMIC DNA]</scope>
    <source>
        <strain evidence="3 4">AF28-26</strain>
    </source>
</reference>
<dbReference type="PANTHER" id="PTHR35039">
    <property type="entry name" value="3-KETO-L-GULONATE-6-PHOSPHATE DECARBOXYLASE SGBH-RELATED"/>
    <property type="match status" value="1"/>
</dbReference>
<gene>
    <name evidence="3" type="ORF">DWY99_01705</name>
</gene>
<dbReference type="PANTHER" id="PTHR35039:SF3">
    <property type="entry name" value="3-KETO-L-GULONATE-6-PHOSPHATE DECARBOXYLASE SGBH-RELATED"/>
    <property type="match status" value="1"/>
</dbReference>
<organism evidence="3 4">
    <name type="scientific">[Clostridium] leptum</name>
    <dbReference type="NCBI Taxonomy" id="1535"/>
    <lineage>
        <taxon>Bacteria</taxon>
        <taxon>Bacillati</taxon>
        <taxon>Bacillota</taxon>
        <taxon>Clostridia</taxon>
        <taxon>Eubacteriales</taxon>
        <taxon>Oscillospiraceae</taxon>
        <taxon>Oscillospiraceae incertae sedis</taxon>
    </lineage>
</organism>
<dbReference type="AlphaFoldDB" id="A0A412B0K1"/>
<dbReference type="GO" id="GO:0019854">
    <property type="term" value="P:L-ascorbic acid catabolic process"/>
    <property type="evidence" value="ECO:0007669"/>
    <property type="project" value="TreeGrafter"/>
</dbReference>
<accession>A0A412B0K1</accession>
<dbReference type="GO" id="GO:0004590">
    <property type="term" value="F:orotidine-5'-phosphate decarboxylase activity"/>
    <property type="evidence" value="ECO:0007669"/>
    <property type="project" value="InterPro"/>
</dbReference>
<name>A0A412B0K1_9FIRM</name>
<keyword evidence="1" id="KW-0456">Lyase</keyword>
<protein>
    <recommendedName>
        <fullName evidence="2">Orotidine 5'-phosphate decarboxylase domain-containing protein</fullName>
    </recommendedName>
</protein>
<comment type="caution">
    <text evidence="3">The sequence shown here is derived from an EMBL/GenBank/DDBJ whole genome shotgun (WGS) entry which is preliminary data.</text>
</comment>
<proteinExistence type="predicted"/>
<sequence length="238" mass="25896">MEIFGKRPWIQAAIDKFTLEEAIPCAQMAVDCGVDWVEVGTPLIYGEGLESIRELKKIAGNKASIMVDFKIRTNVYDIFLKAKEAGCDVATISCAGGNDPAIIEGLRARQDCGIKIIADLCGSELQDLPKRTEDLCGLGVDAVILHYGDDQWFYNYVREMADGVRECKKVAGDVPIGCCCGYAPPGKGTGLDAYGNVIEAIKQGVDWVVVGGALTGEHDKNAYERFGFLCEFVHSCRK</sequence>
<dbReference type="InterPro" id="IPR001754">
    <property type="entry name" value="OMPdeCOase_dom"/>
</dbReference>
<dbReference type="EMBL" id="QRTC01000003">
    <property type="protein sequence ID" value="RGQ44158.1"/>
    <property type="molecule type" value="Genomic_DNA"/>
</dbReference>
<evidence type="ECO:0000256" key="1">
    <source>
        <dbReference type="ARBA" id="ARBA00023239"/>
    </source>
</evidence>
<dbReference type="Pfam" id="PF00215">
    <property type="entry name" value="OMPdecase"/>
    <property type="match status" value="1"/>
</dbReference>
<dbReference type="InterPro" id="IPR011060">
    <property type="entry name" value="RibuloseP-bd_barrel"/>
</dbReference>